<feature type="domain" description="Rad50/SbcC-type AAA" evidence="5">
    <location>
        <begin position="5"/>
        <end position="260"/>
    </location>
</feature>
<dbReference type="PANTHER" id="PTHR32114">
    <property type="entry name" value="ABC TRANSPORTER ABCH.3"/>
    <property type="match status" value="1"/>
</dbReference>
<dbReference type="PANTHER" id="PTHR32114:SF2">
    <property type="entry name" value="ABC TRANSPORTER ABCH.3"/>
    <property type="match status" value="1"/>
</dbReference>
<dbReference type="RefSeq" id="WP_087414569.1">
    <property type="nucleotide sequence ID" value="NZ_NFKL01000005.1"/>
</dbReference>
<dbReference type="Gene3D" id="3.40.50.300">
    <property type="entry name" value="P-loop containing nucleotide triphosphate hydrolases"/>
    <property type="match status" value="1"/>
</dbReference>
<evidence type="ECO:0000313" key="6">
    <source>
        <dbReference type="EMBL" id="OUP59764.1"/>
    </source>
</evidence>
<accession>A0A1Y4LT04</accession>
<feature type="coiled-coil region" evidence="4">
    <location>
        <begin position="219"/>
        <end position="292"/>
    </location>
</feature>
<comment type="caution">
    <text evidence="6">The sequence shown here is derived from an EMBL/GenBank/DDBJ whole genome shotgun (WGS) entry which is preliminary data.</text>
</comment>
<proteinExistence type="inferred from homology"/>
<dbReference type="EMBL" id="NFKL01000005">
    <property type="protein sequence ID" value="OUP59764.1"/>
    <property type="molecule type" value="Genomic_DNA"/>
</dbReference>
<dbReference type="GO" id="GO:0016887">
    <property type="term" value="F:ATP hydrolysis activity"/>
    <property type="evidence" value="ECO:0007669"/>
    <property type="project" value="InterPro"/>
</dbReference>
<dbReference type="InterPro" id="IPR027417">
    <property type="entry name" value="P-loop_NTPase"/>
</dbReference>
<evidence type="ECO:0000256" key="2">
    <source>
        <dbReference type="ARBA" id="ARBA00011322"/>
    </source>
</evidence>
<dbReference type="Proteomes" id="UP000195326">
    <property type="component" value="Unassembled WGS sequence"/>
</dbReference>
<dbReference type="InterPro" id="IPR017599">
    <property type="entry name" value="DNA_S_DndD"/>
</dbReference>
<keyword evidence="4" id="KW-0175">Coiled coil</keyword>
<comment type="subunit">
    <text evidence="2">Heterodimer of SbcC and SbcD.</text>
</comment>
<evidence type="ECO:0000259" key="5">
    <source>
        <dbReference type="Pfam" id="PF13476"/>
    </source>
</evidence>
<dbReference type="NCBIfam" id="TIGR03185">
    <property type="entry name" value="DNA_S_dndD"/>
    <property type="match status" value="1"/>
</dbReference>
<dbReference type="GO" id="GO:0006302">
    <property type="term" value="P:double-strand break repair"/>
    <property type="evidence" value="ECO:0007669"/>
    <property type="project" value="InterPro"/>
</dbReference>
<protein>
    <recommendedName>
        <fullName evidence="3">Nuclease SbcCD subunit C</fullName>
    </recommendedName>
</protein>
<organism evidence="6 7">
    <name type="scientific">Butyricicoccus pullicaecorum</name>
    <dbReference type="NCBI Taxonomy" id="501571"/>
    <lineage>
        <taxon>Bacteria</taxon>
        <taxon>Bacillati</taxon>
        <taxon>Bacillota</taxon>
        <taxon>Clostridia</taxon>
        <taxon>Eubacteriales</taxon>
        <taxon>Butyricicoccaceae</taxon>
        <taxon>Butyricicoccus</taxon>
    </lineage>
</organism>
<gene>
    <name evidence="6" type="ORF">B5F15_04925</name>
</gene>
<evidence type="ECO:0000256" key="3">
    <source>
        <dbReference type="ARBA" id="ARBA00013368"/>
    </source>
</evidence>
<dbReference type="SUPFAM" id="SSF52540">
    <property type="entry name" value="P-loop containing nucleoside triphosphate hydrolases"/>
    <property type="match status" value="1"/>
</dbReference>
<reference evidence="7" key="1">
    <citation type="submission" date="2017-04" db="EMBL/GenBank/DDBJ databases">
        <title>Function of individual gut microbiota members based on whole genome sequencing of pure cultures obtained from chicken caecum.</title>
        <authorList>
            <person name="Medvecky M."/>
            <person name="Cejkova D."/>
            <person name="Polansky O."/>
            <person name="Karasova D."/>
            <person name="Kubasova T."/>
            <person name="Cizek A."/>
            <person name="Rychlik I."/>
        </authorList>
    </citation>
    <scope>NUCLEOTIDE SEQUENCE [LARGE SCALE GENOMIC DNA]</scope>
    <source>
        <strain evidence="7">An179</strain>
    </source>
</reference>
<dbReference type="AlphaFoldDB" id="A0A1Y4LT04"/>
<evidence type="ECO:0000256" key="4">
    <source>
        <dbReference type="SAM" id="Coils"/>
    </source>
</evidence>
<comment type="similarity">
    <text evidence="1">Belongs to the SMC family. SbcC subfamily.</text>
</comment>
<dbReference type="Pfam" id="PF13476">
    <property type="entry name" value="AAA_23"/>
    <property type="match status" value="1"/>
</dbReference>
<dbReference type="InterPro" id="IPR038729">
    <property type="entry name" value="Rad50/SbcC_AAA"/>
</dbReference>
<name>A0A1Y4LT04_9FIRM</name>
<evidence type="ECO:0000313" key="7">
    <source>
        <dbReference type="Proteomes" id="UP000195326"/>
    </source>
</evidence>
<evidence type="ECO:0000256" key="1">
    <source>
        <dbReference type="ARBA" id="ARBA00006930"/>
    </source>
</evidence>
<sequence length="714" mass="82868">MILQKIELNNFGSYKDYNAFNLNTSDPGKKIVIIGGKNGAGKTTLFVAVELALYGHYCFGYKNSGKRYTKKIMTYINDQAKMDEDENAYVAIEFSDSTNGDLDQYRIVRSWSWKKGEPKEDFQVVKNGYHLADQDLADFQIFLLHLIPPALLKLCFFDGERIAEYLLDDQKNNVRDALMVLSGNDTFDIMYSNVRKVLTSSSSEEDDITREYLQSKSTLKRLRQTRDRLADEIAELQAQQDEKNADIERLKKEYSDQGGISLDEWKTLNTQLKEEEERRERINWERKATAAEILPFIIVGPLLDQVRPQIAREHEFKTWKAISESIQTDRFKNAVVSSVDKAGAPDAERLGSILYDDIIKFLLPANGWADFVPLFGLSDDDEMRVQAVLNRVSQFEIKKIAGYRKRLDKSLKKSQEIREKLQNSSVENYQEYTDAISKITKEIYDLSLQSQSKQTELTACEEDIIAAEKELETAYKKLEMDIKRRSVSAISSKVLLLLEDLQVIIFDRLIREVREDTLTEFNRLIRKRKFIDDIQIDNEFRVHLLRKQIVEKKDLIKICRRSGIAGIQRSLRKYAFSQLSELIGNPDERNFGKELESCHLNEFELMMEIDKDTLSKGETQVFVMSLYWAMMQQCKCELPFIIDTPFARIDTDHRANIVEQFFKRLPGQLFVLSTNEEIGSKHMLALHDQTSNIFLLEYGDDKCTHIMNNQYFEV</sequence>